<evidence type="ECO:0000256" key="1">
    <source>
        <dbReference type="SAM" id="MobiDB-lite"/>
    </source>
</evidence>
<dbReference type="Proteomes" id="UP001140510">
    <property type="component" value="Unassembled WGS sequence"/>
</dbReference>
<proteinExistence type="predicted"/>
<feature type="compositionally biased region" description="Polar residues" evidence="1">
    <location>
        <begin position="26"/>
        <end position="52"/>
    </location>
</feature>
<keyword evidence="3" id="KW-1185">Reference proteome</keyword>
<dbReference type="EMBL" id="JAPEVA010000061">
    <property type="protein sequence ID" value="KAJ4402508.1"/>
    <property type="molecule type" value="Genomic_DNA"/>
</dbReference>
<gene>
    <name evidence="2" type="ORF">N0V91_007222</name>
</gene>
<accession>A0A9W8Z937</accession>
<name>A0A9W8Z937_9PLEO</name>
<dbReference type="OrthoDB" id="3797007at2759"/>
<reference evidence="2" key="1">
    <citation type="submission" date="2022-10" db="EMBL/GenBank/DDBJ databases">
        <title>Tapping the CABI collections for fungal endophytes: first genome assemblies for Collariella, Neodidymelliopsis, Ascochyta clinopodiicola, Didymella pomorum, Didymosphaeria variabile, Neocosmospora piperis and Neocucurbitaria cava.</title>
        <authorList>
            <person name="Hill R."/>
        </authorList>
    </citation>
    <scope>NUCLEOTIDE SEQUENCE</scope>
    <source>
        <strain evidence="2">IMI 355091</strain>
    </source>
</reference>
<feature type="region of interest" description="Disordered" evidence="1">
    <location>
        <begin position="1"/>
        <end position="61"/>
    </location>
</feature>
<sequence>MTVNSLTDTPDMDLHNLPAELDLQHPPTNMNGSFETVTAQQNDNKASGNTTDTVDEQQHAPPIDDRLQALYNTYHTSYTFPISPHSSHKQHASDLAAALLQRHYPLPQYRVERCALGPITKYGINFMLKDDDEPDSDIDLPKVKKAKTSANKKRTANVDPTWHIINHENMSAFVVKKGAVEVVDGIRQTLVWRPCTYLVIVLDDLSTFPRWSRDTLNHRGDVLSDLSGVVGGMQRGHASLLTTHPSTPAHPAAASITNPALLLVPHHVDARIDAAMNTSFAPYRTMMRSISAQSAGVVGVEAKEKREKPVRGEKMYVRPKPKKIVPKKVDR</sequence>
<evidence type="ECO:0000313" key="2">
    <source>
        <dbReference type="EMBL" id="KAJ4402508.1"/>
    </source>
</evidence>
<comment type="caution">
    <text evidence="2">The sequence shown here is derived from an EMBL/GenBank/DDBJ whole genome shotgun (WGS) entry which is preliminary data.</text>
</comment>
<dbReference type="AlphaFoldDB" id="A0A9W8Z937"/>
<evidence type="ECO:0000313" key="3">
    <source>
        <dbReference type="Proteomes" id="UP001140510"/>
    </source>
</evidence>
<organism evidence="2 3">
    <name type="scientific">Didymella pomorum</name>
    <dbReference type="NCBI Taxonomy" id="749634"/>
    <lineage>
        <taxon>Eukaryota</taxon>
        <taxon>Fungi</taxon>
        <taxon>Dikarya</taxon>
        <taxon>Ascomycota</taxon>
        <taxon>Pezizomycotina</taxon>
        <taxon>Dothideomycetes</taxon>
        <taxon>Pleosporomycetidae</taxon>
        <taxon>Pleosporales</taxon>
        <taxon>Pleosporineae</taxon>
        <taxon>Didymellaceae</taxon>
        <taxon>Didymella</taxon>
    </lineage>
</organism>
<protein>
    <submittedName>
        <fullName evidence="2">Uncharacterized protein</fullName>
    </submittedName>
</protein>